<feature type="modified residue" description="4-aspartylphosphate" evidence="2">
    <location>
        <position position="73"/>
    </location>
</feature>
<dbReference type="CDD" id="cd01949">
    <property type="entry name" value="GGDEF"/>
    <property type="match status" value="1"/>
</dbReference>
<evidence type="ECO:0000259" key="6">
    <source>
        <dbReference type="PROSITE" id="PS50887"/>
    </source>
</evidence>
<dbReference type="Pfam" id="PF00990">
    <property type="entry name" value="GGDEF"/>
    <property type="match status" value="1"/>
</dbReference>
<reference evidence="8" key="1">
    <citation type="journal article" date="2019" name="J. Bacteriol.">
        <title>A Mutagenic Screen Identifies a TonB-Dependent Receptor Required for the Lanthanide Metal Switch in the Type I Methanotroph 'Methylotuvimicrobium buryatense' 5GB1C.</title>
        <authorList>
            <person name="Groom J.D."/>
            <person name="Ford S.M."/>
            <person name="Pesesky M.W."/>
            <person name="Lidstrom M.E."/>
        </authorList>
    </citation>
    <scope>NUCLEOTIDE SEQUENCE [LARGE SCALE GENOMIC DNA]</scope>
    <source>
        <strain evidence="8">5GB1C</strain>
    </source>
</reference>
<dbReference type="SMART" id="SM00091">
    <property type="entry name" value="PAS"/>
    <property type="match status" value="3"/>
</dbReference>
<dbReference type="Pfam" id="PF08447">
    <property type="entry name" value="PAS_3"/>
    <property type="match status" value="1"/>
</dbReference>
<evidence type="ECO:0000313" key="7">
    <source>
        <dbReference type="EMBL" id="QCW82245.1"/>
    </source>
</evidence>
<evidence type="ECO:0000259" key="4">
    <source>
        <dbReference type="PROSITE" id="PS50112"/>
    </source>
</evidence>
<comment type="cofactor">
    <cofactor evidence="1">
        <name>Mg(2+)</name>
        <dbReference type="ChEBI" id="CHEBI:18420"/>
    </cofactor>
</comment>
<dbReference type="InterPro" id="IPR001610">
    <property type="entry name" value="PAC"/>
</dbReference>
<dbReference type="Pfam" id="PF00072">
    <property type="entry name" value="Response_reg"/>
    <property type="match status" value="1"/>
</dbReference>
<name>A0A4V1IJQ7_METBY</name>
<feature type="domain" description="PAS" evidence="4">
    <location>
        <begin position="413"/>
        <end position="458"/>
    </location>
</feature>
<keyword evidence="2" id="KW-0597">Phosphoprotein</keyword>
<dbReference type="GO" id="GO:0003824">
    <property type="term" value="F:catalytic activity"/>
    <property type="evidence" value="ECO:0007669"/>
    <property type="project" value="UniProtKB-ARBA"/>
</dbReference>
<dbReference type="Pfam" id="PF08448">
    <property type="entry name" value="PAS_4"/>
    <property type="match status" value="1"/>
</dbReference>
<dbReference type="SUPFAM" id="SSF55073">
    <property type="entry name" value="Nucleotide cyclase"/>
    <property type="match status" value="1"/>
</dbReference>
<proteinExistence type="predicted"/>
<dbReference type="Gene3D" id="3.30.70.270">
    <property type="match status" value="1"/>
</dbReference>
<gene>
    <name evidence="7" type="ORF">EQU24_08345</name>
</gene>
<dbReference type="InterPro" id="IPR029787">
    <property type="entry name" value="Nucleotide_cyclase"/>
</dbReference>
<dbReference type="PROSITE" id="PS50887">
    <property type="entry name" value="GGDEF"/>
    <property type="match status" value="1"/>
</dbReference>
<dbReference type="InterPro" id="IPR052163">
    <property type="entry name" value="DGC-Regulatory_Protein"/>
</dbReference>
<dbReference type="EMBL" id="CP035467">
    <property type="protein sequence ID" value="QCW82245.1"/>
    <property type="molecule type" value="Genomic_DNA"/>
</dbReference>
<dbReference type="InterPro" id="IPR000014">
    <property type="entry name" value="PAS"/>
</dbReference>
<dbReference type="PANTHER" id="PTHR46663:SF3">
    <property type="entry name" value="SLL0267 PROTEIN"/>
    <property type="match status" value="1"/>
</dbReference>
<dbReference type="KEGG" id="mbur:EQU24_08345"/>
<dbReference type="CDD" id="cd00130">
    <property type="entry name" value="PAS"/>
    <property type="match status" value="2"/>
</dbReference>
<feature type="domain" description="PAC" evidence="5">
    <location>
        <begin position="485"/>
        <end position="539"/>
    </location>
</feature>
<dbReference type="SMART" id="SM00448">
    <property type="entry name" value="REC"/>
    <property type="match status" value="1"/>
</dbReference>
<dbReference type="GO" id="GO:0000160">
    <property type="term" value="P:phosphorelay signal transduction system"/>
    <property type="evidence" value="ECO:0007669"/>
    <property type="project" value="InterPro"/>
</dbReference>
<keyword evidence="8" id="KW-1185">Reference proteome</keyword>
<dbReference type="InterPro" id="IPR043128">
    <property type="entry name" value="Rev_trsase/Diguanyl_cyclase"/>
</dbReference>
<dbReference type="NCBIfam" id="TIGR00229">
    <property type="entry name" value="sensory_box"/>
    <property type="match status" value="2"/>
</dbReference>
<feature type="domain" description="PAC" evidence="5">
    <location>
        <begin position="228"/>
        <end position="281"/>
    </location>
</feature>
<dbReference type="SMART" id="SM00267">
    <property type="entry name" value="GGDEF"/>
    <property type="match status" value="1"/>
</dbReference>
<evidence type="ECO:0000256" key="2">
    <source>
        <dbReference type="PROSITE-ProRule" id="PRU00169"/>
    </source>
</evidence>
<sequence length="706" mass="79660">MVYVDSIAQKELIMYAKLSYRVLLIEDDPSDAHLVSRYLKLSTDVGFELTWVVSLSEGLAQLQKNEHDILLLDLSLPDSKGLETVKAIRSSTHFSLPLIVLTGHDDTGFALDILESGVQDYLIKGRFDGDALIRAIRYALHRSKLEQSLHEAEERWRFALEGAGDGVWDWNLLTNEVFYSPRWKALLGFSEDEIGNNLNEWEKRVYPLDLPIAIANIQAHLDGRVDSYDCEHRLMCKNGQWRWFMDRGVVVSWTDMGLPQRMIGTLSDITNRKNMEQELQQSKQFAVSTIDALSAHICVLDKSGAIVAVNRAWREFYQNNAGASSNCISVIDSNYLAVCDCTTDESSDQAAQMAAGIRSVMKGDKAIFEMEYPCHSEHEVRWFNARVTPFKDSNEYIVVAHEDISERKQAEARDRLLIAALEAVGHGIVITDTNARIEWANPAFGKLTGYTLEEALGKAPKDLVKSGKQDSLFYDDMWQTIRSGKTWCGELINKRKNGDLYDEELTIAPVTDDKGKITHFVGIKQDISERKRLEAELIQLATTDPLTGLPNRRHFMERLGEEINRSERNNSHQVAVLMLDLDNFKKINDRYGHAVGDRVLKHFSAILRKELRKIDTVGRLGGEEFGIFLPETSLSDAGVFAERLRQELAQTPLLADGQAIATTVSIGISELISKDIQADSVLIRADQALYRAKKNGRNRVEFYNGS</sequence>
<feature type="domain" description="Response regulatory" evidence="3">
    <location>
        <begin position="21"/>
        <end position="139"/>
    </location>
</feature>
<dbReference type="PROSITE" id="PS50110">
    <property type="entry name" value="RESPONSE_REGULATORY"/>
    <property type="match status" value="1"/>
</dbReference>
<dbReference type="InterPro" id="IPR013655">
    <property type="entry name" value="PAS_fold_3"/>
</dbReference>
<dbReference type="STRING" id="675511.GCA_000341735_01355"/>
<dbReference type="AlphaFoldDB" id="A0A4V1IJQ7"/>
<feature type="domain" description="GGDEF" evidence="6">
    <location>
        <begin position="572"/>
        <end position="705"/>
    </location>
</feature>
<dbReference type="FunFam" id="3.30.70.270:FF:000001">
    <property type="entry name" value="Diguanylate cyclase domain protein"/>
    <property type="match status" value="1"/>
</dbReference>
<dbReference type="PROSITE" id="PS50112">
    <property type="entry name" value="PAS"/>
    <property type="match status" value="1"/>
</dbReference>
<dbReference type="InterPro" id="IPR013656">
    <property type="entry name" value="PAS_4"/>
</dbReference>
<organism evidence="7 8">
    <name type="scientific">Methylotuvimicrobium buryatense</name>
    <name type="common">Methylomicrobium buryatense</name>
    <dbReference type="NCBI Taxonomy" id="95641"/>
    <lineage>
        <taxon>Bacteria</taxon>
        <taxon>Pseudomonadati</taxon>
        <taxon>Pseudomonadota</taxon>
        <taxon>Gammaproteobacteria</taxon>
        <taxon>Methylococcales</taxon>
        <taxon>Methylococcaceae</taxon>
        <taxon>Methylotuvimicrobium</taxon>
    </lineage>
</organism>
<dbReference type="PROSITE" id="PS50113">
    <property type="entry name" value="PAC"/>
    <property type="match status" value="2"/>
</dbReference>
<dbReference type="SUPFAM" id="SSF52172">
    <property type="entry name" value="CheY-like"/>
    <property type="match status" value="1"/>
</dbReference>
<evidence type="ECO:0000256" key="1">
    <source>
        <dbReference type="ARBA" id="ARBA00001946"/>
    </source>
</evidence>
<evidence type="ECO:0000259" key="5">
    <source>
        <dbReference type="PROSITE" id="PS50113"/>
    </source>
</evidence>
<dbReference type="SMART" id="SM00086">
    <property type="entry name" value="PAC"/>
    <property type="match status" value="3"/>
</dbReference>
<dbReference type="PANTHER" id="PTHR46663">
    <property type="entry name" value="DIGUANYLATE CYCLASE DGCT-RELATED"/>
    <property type="match status" value="1"/>
</dbReference>
<dbReference type="NCBIfam" id="TIGR00254">
    <property type="entry name" value="GGDEF"/>
    <property type="match status" value="1"/>
</dbReference>
<dbReference type="InterPro" id="IPR035965">
    <property type="entry name" value="PAS-like_dom_sf"/>
</dbReference>
<dbReference type="InterPro" id="IPR011006">
    <property type="entry name" value="CheY-like_superfamily"/>
</dbReference>
<protein>
    <submittedName>
        <fullName evidence="7">Diguanylate cyclase</fullName>
    </submittedName>
</protein>
<dbReference type="InterPro" id="IPR000700">
    <property type="entry name" value="PAS-assoc_C"/>
</dbReference>
<dbReference type="CDD" id="cd00156">
    <property type="entry name" value="REC"/>
    <property type="match status" value="1"/>
</dbReference>
<dbReference type="Gene3D" id="3.40.50.2300">
    <property type="match status" value="1"/>
</dbReference>
<dbReference type="SUPFAM" id="SSF55785">
    <property type="entry name" value="PYP-like sensor domain (PAS domain)"/>
    <property type="match status" value="3"/>
</dbReference>
<dbReference type="Gene3D" id="3.30.450.20">
    <property type="entry name" value="PAS domain"/>
    <property type="match status" value="3"/>
</dbReference>
<evidence type="ECO:0000259" key="3">
    <source>
        <dbReference type="PROSITE" id="PS50110"/>
    </source>
</evidence>
<dbReference type="InterPro" id="IPR000160">
    <property type="entry name" value="GGDEF_dom"/>
</dbReference>
<dbReference type="OrthoDB" id="9812260at2"/>
<accession>A0A4V1IJQ7</accession>
<dbReference type="Pfam" id="PF13426">
    <property type="entry name" value="PAS_9"/>
    <property type="match status" value="1"/>
</dbReference>
<evidence type="ECO:0000313" key="8">
    <source>
        <dbReference type="Proteomes" id="UP000305881"/>
    </source>
</evidence>
<dbReference type="InterPro" id="IPR001789">
    <property type="entry name" value="Sig_transdc_resp-reg_receiver"/>
</dbReference>
<dbReference type="Proteomes" id="UP000305881">
    <property type="component" value="Chromosome"/>
</dbReference>